<proteinExistence type="predicted"/>
<dbReference type="AlphaFoldDB" id="A0AAP5LM97"/>
<evidence type="ECO:0000313" key="1">
    <source>
        <dbReference type="EMBL" id="MDR6724342.1"/>
    </source>
</evidence>
<reference evidence="1" key="1">
    <citation type="submission" date="2023-07" db="EMBL/GenBank/DDBJ databases">
        <title>Sorghum-associated microbial communities from plants grown in Nebraska, USA.</title>
        <authorList>
            <person name="Schachtman D."/>
        </authorList>
    </citation>
    <scope>NUCLEOTIDE SEQUENCE</scope>
    <source>
        <strain evidence="1">BE80</strain>
    </source>
</reference>
<protein>
    <submittedName>
        <fullName evidence="1">Uncharacterized protein</fullName>
    </submittedName>
</protein>
<dbReference type="Proteomes" id="UP001254832">
    <property type="component" value="Unassembled WGS sequence"/>
</dbReference>
<evidence type="ECO:0000313" key="2">
    <source>
        <dbReference type="Proteomes" id="UP001254832"/>
    </source>
</evidence>
<dbReference type="EMBL" id="JAVDTR010000007">
    <property type="protein sequence ID" value="MDR6724342.1"/>
    <property type="molecule type" value="Genomic_DNA"/>
</dbReference>
<comment type="caution">
    <text evidence="1">The sequence shown here is derived from an EMBL/GenBank/DDBJ whole genome shotgun (WGS) entry which is preliminary data.</text>
</comment>
<sequence length="93" mass="10998">MEDYNYLMQRFESWSEELLLRGLSQFSTRDLDVLQPLAEESLQLQMMFLHELVDHVIQEGRRVALGEGDEDVLLFQFCRLTQYVQLSSKQDTP</sequence>
<gene>
    <name evidence="1" type="ORF">J2W91_002810</name>
</gene>
<name>A0AAP5LM97_PAEAM</name>
<organism evidence="1 2">
    <name type="scientific">Paenibacillus amylolyticus</name>
    <dbReference type="NCBI Taxonomy" id="1451"/>
    <lineage>
        <taxon>Bacteria</taxon>
        <taxon>Bacillati</taxon>
        <taxon>Bacillota</taxon>
        <taxon>Bacilli</taxon>
        <taxon>Bacillales</taxon>
        <taxon>Paenibacillaceae</taxon>
        <taxon>Paenibacillus</taxon>
    </lineage>
</organism>
<accession>A0AAP5LM97</accession>